<reference evidence="2 3" key="1">
    <citation type="submission" date="2019-03" db="EMBL/GenBank/DDBJ databases">
        <title>Draft genome sequences of novel Actinobacteria.</title>
        <authorList>
            <person name="Sahin N."/>
            <person name="Ay H."/>
            <person name="Saygin H."/>
        </authorList>
    </citation>
    <scope>NUCLEOTIDE SEQUENCE [LARGE SCALE GENOMIC DNA]</scope>
    <source>
        <strain evidence="2 3">JCM 30547</strain>
    </source>
</reference>
<proteinExistence type="predicted"/>
<evidence type="ECO:0000313" key="2">
    <source>
        <dbReference type="EMBL" id="TDC23726.1"/>
    </source>
</evidence>
<organism evidence="2 3">
    <name type="scientific">Kribbella albertanoniae</name>
    <dbReference type="NCBI Taxonomy" id="1266829"/>
    <lineage>
        <taxon>Bacteria</taxon>
        <taxon>Bacillati</taxon>
        <taxon>Actinomycetota</taxon>
        <taxon>Actinomycetes</taxon>
        <taxon>Propionibacteriales</taxon>
        <taxon>Kribbellaceae</taxon>
        <taxon>Kribbella</taxon>
    </lineage>
</organism>
<sequence>MNTYENGATLMTTAARVSGYLAAAMATGLAIAHLSIYTVGWLNSPETPLSAYLVGGVAISAAALGFALGALMLVRRPSSWRKTSLTLCWTAAVLLSAQALLIAVAEPALLIRIAGPGPWSLIGGPAFAVAAWRSRQVKAPR</sequence>
<protein>
    <submittedName>
        <fullName evidence="2">Uncharacterized protein</fullName>
    </submittedName>
</protein>
<keyword evidence="1" id="KW-0812">Transmembrane</keyword>
<feature type="transmembrane region" description="Helical" evidence="1">
    <location>
        <begin position="111"/>
        <end position="132"/>
    </location>
</feature>
<dbReference type="OrthoDB" id="5007251at2"/>
<accession>A0A4R4PNL7</accession>
<feature type="transmembrane region" description="Helical" evidence="1">
    <location>
        <begin position="51"/>
        <end position="74"/>
    </location>
</feature>
<dbReference type="EMBL" id="SMKA01000157">
    <property type="protein sequence ID" value="TDC23726.1"/>
    <property type="molecule type" value="Genomic_DNA"/>
</dbReference>
<evidence type="ECO:0000256" key="1">
    <source>
        <dbReference type="SAM" id="Phobius"/>
    </source>
</evidence>
<comment type="caution">
    <text evidence="2">The sequence shown here is derived from an EMBL/GenBank/DDBJ whole genome shotgun (WGS) entry which is preliminary data.</text>
</comment>
<feature type="transmembrane region" description="Helical" evidence="1">
    <location>
        <begin position="86"/>
        <end position="105"/>
    </location>
</feature>
<keyword evidence="1" id="KW-1133">Transmembrane helix</keyword>
<keyword evidence="1" id="KW-0472">Membrane</keyword>
<feature type="transmembrane region" description="Helical" evidence="1">
    <location>
        <begin position="20"/>
        <end position="39"/>
    </location>
</feature>
<dbReference type="AlphaFoldDB" id="A0A4R4PNL7"/>
<dbReference type="Proteomes" id="UP000295075">
    <property type="component" value="Unassembled WGS sequence"/>
</dbReference>
<evidence type="ECO:0000313" key="3">
    <source>
        <dbReference type="Proteomes" id="UP000295075"/>
    </source>
</evidence>
<name>A0A4R4PNL7_9ACTN</name>
<keyword evidence="3" id="KW-1185">Reference proteome</keyword>
<gene>
    <name evidence="2" type="ORF">E1261_27750</name>
</gene>